<evidence type="ECO:0000313" key="3">
    <source>
        <dbReference type="Proteomes" id="UP000195489"/>
    </source>
</evidence>
<dbReference type="Proteomes" id="UP000195489">
    <property type="component" value="Unassembled WGS sequence"/>
</dbReference>
<sequence length="312" mass="35626">MSKGVCDAIDDIEKNIVFDQKNQKYTFNEILKAYCPSKKNGEKGQCGSDGELFGSAFIALLKNFESVDENKLESDKLAQYATLWFSYKIKENTKAGHGINDIYNTLIKNNSWFSEHSESIEKKKDMMKFHFIYLTNLYALLKGICETINKCNGSSNTNECIESAKKCADSYRRCMNSFPWGELCSPYCSVLSNLKKDYENFREANINKKDLPELKPPEGRENCENYCKSLTQILNAKESAIGGTKQVTTHKIGLLGQLRILTGINNGNKLPYIAIPFILIPIILGISYKYITYRQRKKLNSKKKYANDYKFV</sequence>
<keyword evidence="1" id="KW-0472">Membrane</keyword>
<accession>A0A1D3L9V3</accession>
<name>A0A1D3L9V3_PLACU</name>
<dbReference type="InterPro" id="IPR006477">
    <property type="entry name" value="Yir_bir_cir"/>
</dbReference>
<keyword evidence="1" id="KW-1133">Transmembrane helix</keyword>
<protein>
    <submittedName>
        <fullName evidence="2">CIR protein</fullName>
    </submittedName>
</protein>
<gene>
    <name evidence="2" type="ORF">PCHCB_000545200</name>
</gene>
<dbReference type="Pfam" id="PF06022">
    <property type="entry name" value="Cir_Bir_Yir"/>
    <property type="match status" value="1"/>
</dbReference>
<evidence type="ECO:0000313" key="2">
    <source>
        <dbReference type="EMBL" id="SCL92562.1"/>
    </source>
</evidence>
<dbReference type="AlphaFoldDB" id="A0A1D3L9V3"/>
<dbReference type="EMBL" id="FMIM01000386">
    <property type="protein sequence ID" value="SCL92562.1"/>
    <property type="molecule type" value="Genomic_DNA"/>
</dbReference>
<feature type="transmembrane region" description="Helical" evidence="1">
    <location>
        <begin position="270"/>
        <end position="291"/>
    </location>
</feature>
<proteinExistence type="predicted"/>
<evidence type="ECO:0000256" key="1">
    <source>
        <dbReference type="SAM" id="Phobius"/>
    </source>
</evidence>
<organism evidence="2 3">
    <name type="scientific">Plasmodium chabaudi chabaudi</name>
    <dbReference type="NCBI Taxonomy" id="31271"/>
    <lineage>
        <taxon>Eukaryota</taxon>
        <taxon>Sar</taxon>
        <taxon>Alveolata</taxon>
        <taxon>Apicomplexa</taxon>
        <taxon>Aconoidasida</taxon>
        <taxon>Haemosporida</taxon>
        <taxon>Plasmodiidae</taxon>
        <taxon>Plasmodium</taxon>
        <taxon>Plasmodium (Vinckeia)</taxon>
    </lineage>
</organism>
<reference evidence="2 3" key="1">
    <citation type="submission" date="2016-08" db="EMBL/GenBank/DDBJ databases">
        <authorList>
            <consortium name="Pathogen Informatics"/>
        </authorList>
    </citation>
    <scope>NUCLEOTIDE SEQUENCE [LARGE SCALE GENOMIC DNA]</scope>
    <source>
        <strain evidence="2 3">CB</strain>
    </source>
</reference>
<keyword evidence="1" id="KW-0812">Transmembrane</keyword>